<proteinExistence type="predicted"/>
<keyword evidence="3" id="KW-1185">Reference proteome</keyword>
<dbReference type="STRING" id="860228.Ccan_16510"/>
<sequence length="68" mass="8331">MDLFSLFSVFLGVVFCFLEAILLNLLVYRTKGQMYLFFTELPNWVRQTFFKVLPPYFRFFFTYFISKE</sequence>
<reference evidence="2 3" key="1">
    <citation type="journal article" date="2011" name="J. Bacteriol.">
        <title>Complete genome sequence of the dog commensal and human pathogen Capnocytophaga canimorsus strain 5.</title>
        <authorList>
            <person name="Manfredi P."/>
            <person name="Pagni M."/>
            <person name="Cornelis G.R."/>
        </authorList>
    </citation>
    <scope>NUCLEOTIDE SEQUENCE [LARGE SCALE GENOMIC DNA]</scope>
    <source>
        <strain evidence="3">5</strain>
    </source>
</reference>
<organism evidence="2 3">
    <name type="scientific">Capnocytophaga canimorsus (strain 5)</name>
    <dbReference type="NCBI Taxonomy" id="860228"/>
    <lineage>
        <taxon>Bacteria</taxon>
        <taxon>Pseudomonadati</taxon>
        <taxon>Bacteroidota</taxon>
        <taxon>Flavobacteriia</taxon>
        <taxon>Flavobacteriales</taxon>
        <taxon>Flavobacteriaceae</taxon>
        <taxon>Capnocytophaga</taxon>
    </lineage>
</organism>
<evidence type="ECO:0000256" key="1">
    <source>
        <dbReference type="SAM" id="Phobius"/>
    </source>
</evidence>
<dbReference type="AlphaFoldDB" id="F9YRW6"/>
<evidence type="ECO:0000313" key="3">
    <source>
        <dbReference type="Proteomes" id="UP000008895"/>
    </source>
</evidence>
<keyword evidence="1" id="KW-1133">Transmembrane helix</keyword>
<dbReference type="KEGG" id="ccm:Ccan_16510"/>
<evidence type="ECO:0000313" key="2">
    <source>
        <dbReference type="EMBL" id="AEK23767.1"/>
    </source>
</evidence>
<dbReference type="Proteomes" id="UP000008895">
    <property type="component" value="Chromosome"/>
</dbReference>
<protein>
    <submittedName>
        <fullName evidence="2">Uncharacterized protein</fullName>
    </submittedName>
</protein>
<name>F9YRW6_CAPCC</name>
<dbReference type="HOGENOM" id="CLU_2786196_0_0_10"/>
<feature type="transmembrane region" description="Helical" evidence="1">
    <location>
        <begin position="6"/>
        <end position="28"/>
    </location>
</feature>
<keyword evidence="1" id="KW-0472">Membrane</keyword>
<gene>
    <name evidence="2" type="ordered locus">Ccan_16510</name>
</gene>
<accession>F9YRW6</accession>
<keyword evidence="1" id="KW-0812">Transmembrane</keyword>
<dbReference type="EMBL" id="CP002113">
    <property type="protein sequence ID" value="AEK23767.1"/>
    <property type="molecule type" value="Genomic_DNA"/>
</dbReference>